<proteinExistence type="inferred from homology"/>
<dbReference type="InterPro" id="IPR020845">
    <property type="entry name" value="AMP-binding_CS"/>
</dbReference>
<dbReference type="GO" id="GO:0016405">
    <property type="term" value="F:CoA-ligase activity"/>
    <property type="evidence" value="ECO:0007669"/>
    <property type="project" value="TreeGrafter"/>
</dbReference>
<evidence type="ECO:0000313" key="6">
    <source>
        <dbReference type="Proteomes" id="UP000320766"/>
    </source>
</evidence>
<comment type="caution">
    <text evidence="5">The sequence shown here is derived from an EMBL/GenBank/DDBJ whole genome shotgun (WGS) entry which is preliminary data.</text>
</comment>
<evidence type="ECO:0000256" key="2">
    <source>
        <dbReference type="ARBA" id="ARBA00022598"/>
    </source>
</evidence>
<reference evidence="5 6" key="1">
    <citation type="journal article" date="2019" name="Nat. Microbiol.">
        <title>Wide diversity of methane and short-chain alkane metabolisms in uncultured archaea.</title>
        <authorList>
            <person name="Borrel G."/>
            <person name="Adam P.S."/>
            <person name="McKay L.J."/>
            <person name="Chen L.X."/>
            <person name="Sierra-Garcia I.N."/>
            <person name="Sieber C.M."/>
            <person name="Letourneur Q."/>
            <person name="Ghozlane A."/>
            <person name="Andersen G.L."/>
            <person name="Li W.J."/>
            <person name="Hallam S.J."/>
            <person name="Muyzer G."/>
            <person name="de Oliveira V.M."/>
            <person name="Inskeep W.P."/>
            <person name="Banfield J.F."/>
            <person name="Gribaldo S."/>
        </authorList>
    </citation>
    <scope>NUCLEOTIDE SEQUENCE [LARGE SCALE GENOMIC DNA]</scope>
    <source>
        <strain evidence="5">NM1b</strain>
    </source>
</reference>
<dbReference type="Pfam" id="PF13193">
    <property type="entry name" value="AMP-binding_C"/>
    <property type="match status" value="1"/>
</dbReference>
<name>A0A520KVZ1_9EURY</name>
<protein>
    <submittedName>
        <fullName evidence="5">AMP-dependent synthetase</fullName>
    </submittedName>
</protein>
<dbReference type="AlphaFoldDB" id="A0A520KVZ1"/>
<dbReference type="SUPFAM" id="SSF56801">
    <property type="entry name" value="Acetyl-CoA synthetase-like"/>
    <property type="match status" value="1"/>
</dbReference>
<gene>
    <name evidence="5" type="ORF">EF807_07870</name>
</gene>
<dbReference type="PROSITE" id="PS00455">
    <property type="entry name" value="AMP_BINDING"/>
    <property type="match status" value="1"/>
</dbReference>
<evidence type="ECO:0000259" key="4">
    <source>
        <dbReference type="Pfam" id="PF13193"/>
    </source>
</evidence>
<accession>A0A520KVZ1</accession>
<keyword evidence="2" id="KW-0436">Ligase</keyword>
<feature type="domain" description="AMP-binding enzyme C-terminal" evidence="4">
    <location>
        <begin position="530"/>
        <end position="607"/>
    </location>
</feature>
<comment type="similarity">
    <text evidence="1">Belongs to the ATP-dependent AMP-binding enzyme family.</text>
</comment>
<dbReference type="PANTHER" id="PTHR24096:SF149">
    <property type="entry name" value="AMP-BINDING DOMAIN-CONTAINING PROTEIN-RELATED"/>
    <property type="match status" value="1"/>
</dbReference>
<feature type="non-terminal residue" evidence="5">
    <location>
        <position position="1"/>
    </location>
</feature>
<evidence type="ECO:0000256" key="1">
    <source>
        <dbReference type="ARBA" id="ARBA00006432"/>
    </source>
</evidence>
<dbReference type="Pfam" id="PF00501">
    <property type="entry name" value="AMP-binding"/>
    <property type="match status" value="2"/>
</dbReference>
<feature type="domain" description="AMP-dependent synthetase/ligase" evidence="3">
    <location>
        <begin position="32"/>
        <end position="358"/>
    </location>
</feature>
<evidence type="ECO:0000259" key="3">
    <source>
        <dbReference type="Pfam" id="PF00501"/>
    </source>
</evidence>
<dbReference type="InterPro" id="IPR045851">
    <property type="entry name" value="AMP-bd_C_sf"/>
</dbReference>
<organism evidence="5 6">
    <name type="scientific">Candidatus Methanolliviera hydrocarbonicum</name>
    <dbReference type="NCBI Taxonomy" id="2491085"/>
    <lineage>
        <taxon>Archaea</taxon>
        <taxon>Methanobacteriati</taxon>
        <taxon>Methanobacteriota</taxon>
        <taxon>Candidatus Methanoliparia</taxon>
        <taxon>Candidatus Methanoliparales</taxon>
        <taxon>Candidatus Methanollivieraceae</taxon>
        <taxon>Candidatus Methanolliviera</taxon>
    </lineage>
</organism>
<dbReference type="InterPro" id="IPR042099">
    <property type="entry name" value="ANL_N_sf"/>
</dbReference>
<dbReference type="Gene3D" id="3.40.50.12780">
    <property type="entry name" value="N-terminal domain of ligase-like"/>
    <property type="match status" value="2"/>
</dbReference>
<dbReference type="Gene3D" id="3.30.300.30">
    <property type="match status" value="1"/>
</dbReference>
<dbReference type="Proteomes" id="UP000320766">
    <property type="component" value="Unassembled WGS sequence"/>
</dbReference>
<evidence type="ECO:0000313" key="5">
    <source>
        <dbReference type="EMBL" id="RZN67139.1"/>
    </source>
</evidence>
<sequence length="630" mass="70310">EKPWLKSQAMGCIPETFKPYREDLTYTWDMLDKNVEKYPNELALVCFDYEITWKGLKEHVDRLATALADIGVKKGDVVATVLPSSIQFVIADLAIPEIGAIHCPGNILDSVDGLIDKFTRAGIKTVICVDKSSTGIEALKNIRAVKEKTELKNIIVTKERDYSKNPPAHEREEGVIWFTDLIEKYPPKLPKVDIDPKKDLCLLFFTGGSTGIPKGVMLTHYEITACTKLTFGSMMPQSVLRLLDGFFTTIIPLPLCHLYGQEIYRYVMALGCTILLQTDPRDVEEYVRLAKKYHPLFTPMSPTQYGRMAKEDVGDLGILGLSGSMALAPKTQEGFEKKTKSVLIEAHGLSETSGATLSPTAMDIFAPLLGGRETASKIFHLLDRILTMPGITPLMRMGMGLIGRINLGAIVNRLMPLISSIMPSASDSKRELVTSVGYPLVDEEFKVVDEDTGETIPTPKLVKEGLRGEMCVKGPHLMLGYWPNPGDGLDDEGYIHTGDVVKVDEAGRVYIVDRTKDMVIVSGYKVYTIELDDLLYEYPGVYEAAAIGVPDPDRPGSERIKAFIAPYPEYRGKIKEEDIIEYLKERVEKWAVPKSVEIRDELPKSPVEKIFKKQLREEEIEKMKKAGVLK</sequence>
<feature type="domain" description="AMP-dependent synthetase/ligase" evidence="3">
    <location>
        <begin position="426"/>
        <end position="482"/>
    </location>
</feature>
<dbReference type="EMBL" id="RXIL01000143">
    <property type="protein sequence ID" value="RZN67139.1"/>
    <property type="molecule type" value="Genomic_DNA"/>
</dbReference>
<dbReference type="InterPro" id="IPR000873">
    <property type="entry name" value="AMP-dep_synth/lig_dom"/>
</dbReference>
<dbReference type="PANTHER" id="PTHR24096">
    <property type="entry name" value="LONG-CHAIN-FATTY-ACID--COA LIGASE"/>
    <property type="match status" value="1"/>
</dbReference>
<dbReference type="InterPro" id="IPR025110">
    <property type="entry name" value="AMP-bd_C"/>
</dbReference>